<dbReference type="STRING" id="396268.IV45_GL001120"/>
<gene>
    <name evidence="3" type="ORF">IV45_GL001120</name>
</gene>
<evidence type="ECO:0000313" key="3">
    <source>
        <dbReference type="EMBL" id="KRN59377.1"/>
    </source>
</evidence>
<evidence type="ECO:0008006" key="5">
    <source>
        <dbReference type="Google" id="ProtNLM"/>
    </source>
</evidence>
<organism evidence="3 4">
    <name type="scientific">Limosilactobacillus secaliphilus</name>
    <dbReference type="NCBI Taxonomy" id="396268"/>
    <lineage>
        <taxon>Bacteria</taxon>
        <taxon>Bacillati</taxon>
        <taxon>Bacillota</taxon>
        <taxon>Bacilli</taxon>
        <taxon>Lactobacillales</taxon>
        <taxon>Lactobacillaceae</taxon>
        <taxon>Limosilactobacillus</taxon>
    </lineage>
</organism>
<sequence>MKRAGFTLLESMLVLLLITISFTISWPHFTHNWDQFRQDQFFRRLKSEWQLTQSNAKDHHEATQISFLNDRIHFDNEHYHHCLNLPKKLKVRDHTDLTMHADGYVRPCTWEFCSELDHHVYYMRVQMAWGGYRIEKGGLYSS</sequence>
<evidence type="ECO:0000256" key="1">
    <source>
        <dbReference type="ARBA" id="ARBA00004241"/>
    </source>
</evidence>
<dbReference type="EMBL" id="JQBW01000004">
    <property type="protein sequence ID" value="KRN59377.1"/>
    <property type="molecule type" value="Genomic_DNA"/>
</dbReference>
<keyword evidence="4" id="KW-1185">Reference proteome</keyword>
<reference evidence="3 4" key="1">
    <citation type="journal article" date="2015" name="Genome Announc.">
        <title>Expanding the biotechnology potential of lactobacilli through comparative genomics of 213 strains and associated genera.</title>
        <authorList>
            <person name="Sun Z."/>
            <person name="Harris H.M."/>
            <person name="McCann A."/>
            <person name="Guo C."/>
            <person name="Argimon S."/>
            <person name="Zhang W."/>
            <person name="Yang X."/>
            <person name="Jeffery I.B."/>
            <person name="Cooney J.C."/>
            <person name="Kagawa T.F."/>
            <person name="Liu W."/>
            <person name="Song Y."/>
            <person name="Salvetti E."/>
            <person name="Wrobel A."/>
            <person name="Rasinkangas P."/>
            <person name="Parkhill J."/>
            <person name="Rea M.C."/>
            <person name="O'Sullivan O."/>
            <person name="Ritari J."/>
            <person name="Douillard F.P."/>
            <person name="Paul Ross R."/>
            <person name="Yang R."/>
            <person name="Briner A.E."/>
            <person name="Felis G.E."/>
            <person name="de Vos W.M."/>
            <person name="Barrangou R."/>
            <person name="Klaenhammer T.R."/>
            <person name="Caufield P.W."/>
            <person name="Cui Y."/>
            <person name="Zhang H."/>
            <person name="O'Toole P.W."/>
        </authorList>
    </citation>
    <scope>NUCLEOTIDE SEQUENCE [LARGE SCALE GENOMIC DNA]</scope>
    <source>
        <strain evidence="3 4">DSM 17896</strain>
    </source>
</reference>
<dbReference type="NCBIfam" id="TIGR02532">
    <property type="entry name" value="IV_pilin_GFxxxE"/>
    <property type="match status" value="1"/>
</dbReference>
<proteinExistence type="predicted"/>
<comment type="caution">
    <text evidence="3">The sequence shown here is derived from an EMBL/GenBank/DDBJ whole genome shotgun (WGS) entry which is preliminary data.</text>
</comment>
<protein>
    <recommendedName>
        <fullName evidence="5">Prepilin-type N-terminal cleavage/methylation domain-containing protein</fullName>
    </recommendedName>
</protein>
<dbReference type="Pfam" id="PF07963">
    <property type="entry name" value="N_methyl"/>
    <property type="match status" value="1"/>
</dbReference>
<dbReference type="OrthoDB" id="2322555at2"/>
<dbReference type="InterPro" id="IPR045584">
    <property type="entry name" value="Pilin-like"/>
</dbReference>
<dbReference type="GO" id="GO:0009986">
    <property type="term" value="C:cell surface"/>
    <property type="evidence" value="ECO:0007669"/>
    <property type="project" value="UniProtKB-SubCell"/>
</dbReference>
<keyword evidence="2" id="KW-0178">Competence</keyword>
<accession>A0A0R2I2I1</accession>
<evidence type="ECO:0000256" key="2">
    <source>
        <dbReference type="ARBA" id="ARBA00023287"/>
    </source>
</evidence>
<dbReference type="AlphaFoldDB" id="A0A0R2I2I1"/>
<name>A0A0R2I2I1_9LACO</name>
<dbReference type="InterPro" id="IPR012902">
    <property type="entry name" value="N_methyl_site"/>
</dbReference>
<comment type="subcellular location">
    <subcellularLocation>
        <location evidence="1">Cell surface</location>
    </subcellularLocation>
</comment>
<dbReference type="RefSeq" id="WP_057739429.1">
    <property type="nucleotide sequence ID" value="NZ_JQBW01000004.1"/>
</dbReference>
<dbReference type="Proteomes" id="UP000050934">
    <property type="component" value="Unassembled WGS sequence"/>
</dbReference>
<dbReference type="GO" id="GO:0030420">
    <property type="term" value="P:establishment of competence for transformation"/>
    <property type="evidence" value="ECO:0007669"/>
    <property type="project" value="UniProtKB-KW"/>
</dbReference>
<dbReference type="SUPFAM" id="SSF54523">
    <property type="entry name" value="Pili subunits"/>
    <property type="match status" value="1"/>
</dbReference>
<dbReference type="PATRIC" id="fig|396268.3.peg.1132"/>
<evidence type="ECO:0000313" key="4">
    <source>
        <dbReference type="Proteomes" id="UP000050934"/>
    </source>
</evidence>